<protein>
    <recommendedName>
        <fullName evidence="4">Methyltransferase domain-containing protein</fullName>
    </recommendedName>
</protein>
<keyword evidence="2" id="KW-0808">Transferase</keyword>
<reference evidence="3" key="1">
    <citation type="submission" date="2018-05" db="EMBL/GenBank/DDBJ databases">
        <authorList>
            <person name="Lanie J.A."/>
            <person name="Ng W.-L."/>
            <person name="Kazmierczak K.M."/>
            <person name="Andrzejewski T.M."/>
            <person name="Davidsen T.M."/>
            <person name="Wayne K.J."/>
            <person name="Tettelin H."/>
            <person name="Glass J.I."/>
            <person name="Rusch D."/>
            <person name="Podicherti R."/>
            <person name="Tsui H.-C.T."/>
            <person name="Winkler M.E."/>
        </authorList>
    </citation>
    <scope>NUCLEOTIDE SEQUENCE</scope>
</reference>
<dbReference type="AlphaFoldDB" id="A0A381V9Y2"/>
<dbReference type="InterPro" id="IPR050078">
    <property type="entry name" value="Ribosomal_L11_MeTrfase_PrmA"/>
</dbReference>
<dbReference type="PANTHER" id="PTHR43648">
    <property type="entry name" value="ELECTRON TRANSFER FLAVOPROTEIN BETA SUBUNIT LYSINE METHYLTRANSFERASE"/>
    <property type="match status" value="1"/>
</dbReference>
<dbReference type="Pfam" id="PF06325">
    <property type="entry name" value="PrmA"/>
    <property type="match status" value="1"/>
</dbReference>
<name>A0A381V9Y2_9ZZZZ</name>
<dbReference type="EMBL" id="UINC01008252">
    <property type="protein sequence ID" value="SVA37175.1"/>
    <property type="molecule type" value="Genomic_DNA"/>
</dbReference>
<organism evidence="3">
    <name type="scientific">marine metagenome</name>
    <dbReference type="NCBI Taxonomy" id="408172"/>
    <lineage>
        <taxon>unclassified sequences</taxon>
        <taxon>metagenomes</taxon>
        <taxon>ecological metagenomes</taxon>
    </lineage>
</organism>
<dbReference type="GO" id="GO:0032259">
    <property type="term" value="P:methylation"/>
    <property type="evidence" value="ECO:0007669"/>
    <property type="project" value="UniProtKB-KW"/>
</dbReference>
<accession>A0A381V9Y2</accession>
<sequence length="314" mass="34196">MADHWPALALYFPAHIEQAKRLQELVLLLLDDFKPTGLIEDSSLYWRVFFSTSTDRNEANTALNRNQATSTVRSLPMNVQDEKWAERSQAELRAVRIGQIVIAPPWDIPASISKDASITNHPLTVIIEPSIGFGTGHHASTRLCIHGLQRLDLTARTVLDLGTGSGVLAIVASTLGATSVRGLDRDATAIATAAHNLTLNETARNVSFHVSAIQTSSESSADVVVANLTGAFFSSHSARISSFVVPGGYLICSGITKTESPDVLVALEPYVDLVHEQVEDEWVGLIWQRDQDTGRTAVPNTIQQPERREALLKT</sequence>
<evidence type="ECO:0000256" key="1">
    <source>
        <dbReference type="ARBA" id="ARBA00022603"/>
    </source>
</evidence>
<dbReference type="PANTHER" id="PTHR43648:SF1">
    <property type="entry name" value="ELECTRON TRANSFER FLAVOPROTEIN BETA SUBUNIT LYSINE METHYLTRANSFERASE"/>
    <property type="match status" value="1"/>
</dbReference>
<proteinExistence type="predicted"/>
<dbReference type="SUPFAM" id="SSF53335">
    <property type="entry name" value="S-adenosyl-L-methionine-dependent methyltransferases"/>
    <property type="match status" value="1"/>
</dbReference>
<evidence type="ECO:0000256" key="2">
    <source>
        <dbReference type="ARBA" id="ARBA00022679"/>
    </source>
</evidence>
<keyword evidence="1" id="KW-0489">Methyltransferase</keyword>
<gene>
    <name evidence="3" type="ORF">METZ01_LOCUS90029</name>
</gene>
<evidence type="ECO:0000313" key="3">
    <source>
        <dbReference type="EMBL" id="SVA37175.1"/>
    </source>
</evidence>
<dbReference type="GO" id="GO:0008276">
    <property type="term" value="F:protein methyltransferase activity"/>
    <property type="evidence" value="ECO:0007669"/>
    <property type="project" value="TreeGrafter"/>
</dbReference>
<dbReference type="CDD" id="cd02440">
    <property type="entry name" value="AdoMet_MTases"/>
    <property type="match status" value="1"/>
</dbReference>
<dbReference type="Gene3D" id="3.40.50.150">
    <property type="entry name" value="Vaccinia Virus protein VP39"/>
    <property type="match status" value="1"/>
</dbReference>
<evidence type="ECO:0008006" key="4">
    <source>
        <dbReference type="Google" id="ProtNLM"/>
    </source>
</evidence>
<dbReference type="InterPro" id="IPR029063">
    <property type="entry name" value="SAM-dependent_MTases_sf"/>
</dbReference>